<reference evidence="1 2" key="1">
    <citation type="submission" date="2018-11" db="EMBL/GenBank/DDBJ databases">
        <authorList>
            <person name="Criscuolo A."/>
        </authorList>
    </citation>
    <scope>NUCLEOTIDE SEQUENCE [LARGE SCALE GENOMIC DNA]</scope>
    <source>
        <strain evidence="1">ACIP111625</strain>
    </source>
</reference>
<name>A0A3P5WQ70_9RHOB</name>
<sequence length="274" mass="28788">MIKKYFTNAGNALRGVVKVSEFCALLFAVWAIFNPQTVADYVARFEVHLGEARQSLAAIKANTDKLVESGQETADNTRETADNTAETAVNTRETAGNTAEIADSSAQVAANTGETAQSASETAANTKAISDAYAAAAELGRGLTVSYFWSRSYDTPGEITAYLSVYSNSSTPLYEVTVALFTEQGEEVVRRRGAVLVGDTGLGGTVTFFSSGLAAGQSEFTGVLCVAGRPGQEAERVHYALVLGGHREPDGGVSFNVTEMVVGAEPAPFCAGRI</sequence>
<accession>A0A3P5WQ70</accession>
<dbReference type="Proteomes" id="UP000277498">
    <property type="component" value="Unassembled WGS sequence"/>
</dbReference>
<dbReference type="AlphaFoldDB" id="A0A3P5WQ70"/>
<proteinExistence type="predicted"/>
<dbReference type="EMBL" id="UXAW01000048">
    <property type="protein sequence ID" value="VDC23755.1"/>
    <property type="molecule type" value="Genomic_DNA"/>
</dbReference>
<dbReference type="RefSeq" id="WP_124085575.1">
    <property type="nucleotide sequence ID" value="NZ_UXAW01000048.1"/>
</dbReference>
<dbReference type="SUPFAM" id="SSF58104">
    <property type="entry name" value="Methyl-accepting chemotaxis protein (MCP) signaling domain"/>
    <property type="match status" value="1"/>
</dbReference>
<gene>
    <name evidence="1" type="ORF">XINFAN_01168</name>
</gene>
<dbReference type="Gene3D" id="1.10.287.950">
    <property type="entry name" value="Methyl-accepting chemotaxis protein"/>
    <property type="match status" value="1"/>
</dbReference>
<protein>
    <submittedName>
        <fullName evidence="1">Uncharacterized protein</fullName>
    </submittedName>
</protein>
<evidence type="ECO:0000313" key="2">
    <source>
        <dbReference type="Proteomes" id="UP000277498"/>
    </source>
</evidence>
<evidence type="ECO:0000313" key="1">
    <source>
        <dbReference type="EMBL" id="VDC23755.1"/>
    </source>
</evidence>
<organism evidence="1 2">
    <name type="scientific">Pseudogemmobacter humi</name>
    <dbReference type="NCBI Taxonomy" id="2483812"/>
    <lineage>
        <taxon>Bacteria</taxon>
        <taxon>Pseudomonadati</taxon>
        <taxon>Pseudomonadota</taxon>
        <taxon>Alphaproteobacteria</taxon>
        <taxon>Rhodobacterales</taxon>
        <taxon>Paracoccaceae</taxon>
        <taxon>Pseudogemmobacter</taxon>
    </lineage>
</organism>
<keyword evidence="2" id="KW-1185">Reference proteome</keyword>